<dbReference type="PANTHER" id="PTHR43283">
    <property type="entry name" value="BETA-LACTAMASE-RELATED"/>
    <property type="match status" value="1"/>
</dbReference>
<evidence type="ECO:0000259" key="2">
    <source>
        <dbReference type="Pfam" id="PF00144"/>
    </source>
</evidence>
<dbReference type="EMBL" id="CP060202">
    <property type="protein sequence ID" value="QNH63187.1"/>
    <property type="molecule type" value="Genomic_DNA"/>
</dbReference>
<evidence type="ECO:0000313" key="3">
    <source>
        <dbReference type="EMBL" id="QNH63187.1"/>
    </source>
</evidence>
<feature type="chain" id="PRO_5028886163" evidence="1">
    <location>
        <begin position="25"/>
        <end position="399"/>
    </location>
</feature>
<dbReference type="Gene3D" id="3.40.710.10">
    <property type="entry name" value="DD-peptidase/beta-lactamase superfamily"/>
    <property type="match status" value="1"/>
</dbReference>
<dbReference type="Pfam" id="PF00144">
    <property type="entry name" value="Beta-lactamase"/>
    <property type="match status" value="1"/>
</dbReference>
<dbReference type="InterPro" id="IPR050789">
    <property type="entry name" value="Diverse_Enzym_Activities"/>
</dbReference>
<keyword evidence="4" id="KW-1185">Reference proteome</keyword>
<name>A0A7G7W9Z4_9BACT</name>
<dbReference type="InterPro" id="IPR001466">
    <property type="entry name" value="Beta-lactam-related"/>
</dbReference>
<evidence type="ECO:0000256" key="1">
    <source>
        <dbReference type="SAM" id="SignalP"/>
    </source>
</evidence>
<gene>
    <name evidence="3" type="ORF">H4317_05095</name>
</gene>
<protein>
    <submittedName>
        <fullName evidence="3">Beta-lactamase family protein</fullName>
    </submittedName>
</protein>
<organism evidence="3 4">
    <name type="scientific">Hymenobacter sediminicola</name>
    <dbReference type="NCBI Taxonomy" id="2761579"/>
    <lineage>
        <taxon>Bacteria</taxon>
        <taxon>Pseudomonadati</taxon>
        <taxon>Bacteroidota</taxon>
        <taxon>Cytophagia</taxon>
        <taxon>Cytophagales</taxon>
        <taxon>Hymenobacteraceae</taxon>
        <taxon>Hymenobacter</taxon>
    </lineage>
</organism>
<dbReference type="RefSeq" id="WP_185889068.1">
    <property type="nucleotide sequence ID" value="NZ_CP060202.1"/>
</dbReference>
<feature type="domain" description="Beta-lactamase-related" evidence="2">
    <location>
        <begin position="40"/>
        <end position="370"/>
    </location>
</feature>
<feature type="signal peptide" evidence="1">
    <location>
        <begin position="1"/>
        <end position="24"/>
    </location>
</feature>
<keyword evidence="1" id="KW-0732">Signal</keyword>
<dbReference type="KEGG" id="hsk:H4317_05095"/>
<dbReference type="PROSITE" id="PS51257">
    <property type="entry name" value="PROKAR_LIPOPROTEIN"/>
    <property type="match status" value="1"/>
</dbReference>
<dbReference type="InterPro" id="IPR012338">
    <property type="entry name" value="Beta-lactam/transpept-like"/>
</dbReference>
<accession>A0A7G7W9Z4</accession>
<dbReference type="AlphaFoldDB" id="A0A7G7W9Z4"/>
<sequence length="399" mass="45758">MSRLYRLLLAGALGLLLYSCAPTAHIQRLDGSRVRSEELTRRIQQITDSAQVHGLAVAVFNDNRTVYTHAFGVKSTATKEPLQFSTEFYGASLSKAVFAVLVMKLVEQGQLALDVPLQHYLPKPIYEYAPRTRWHDDYSALRTDTLYRRITARMCLTHTSGFANWRWDEKDEKLRVNRRPGSRFSYSGEGLVYLQVVLEHKLGRPLEEMAQELIFRPLGMQTSSYRWQPQFEASYAFGHDTKGTVLEKDKDNEPRSASTLETTPEDYAKFMEAVLQRKLLRPASWQEIFRPQIRLRSVQQMGPLARKDTTFYDHLQLSYGLGWGLLQSPYGTGAFKEGHGDGFQHYSIVFPEQGIGVLLMSNSDNGESAFQSLLHLTIADRFTPVEWENYTPYTKRRQP</sequence>
<reference evidence="3 4" key="1">
    <citation type="submission" date="2020-08" db="EMBL/GenBank/DDBJ databases">
        <title>Hymenobacter sp. S2-20-2 genome sequencing.</title>
        <authorList>
            <person name="Jin L."/>
        </authorList>
    </citation>
    <scope>NUCLEOTIDE SEQUENCE [LARGE SCALE GENOMIC DNA]</scope>
    <source>
        <strain evidence="3 4">S2-20-2</strain>
    </source>
</reference>
<dbReference type="Proteomes" id="UP000515489">
    <property type="component" value="Chromosome"/>
</dbReference>
<dbReference type="PANTHER" id="PTHR43283:SF18">
    <property type="match status" value="1"/>
</dbReference>
<evidence type="ECO:0000313" key="4">
    <source>
        <dbReference type="Proteomes" id="UP000515489"/>
    </source>
</evidence>
<dbReference type="SUPFAM" id="SSF56601">
    <property type="entry name" value="beta-lactamase/transpeptidase-like"/>
    <property type="match status" value="1"/>
</dbReference>
<proteinExistence type="predicted"/>